<comment type="caution">
    <text evidence="2">The sequence shown here is derived from an EMBL/GenBank/DDBJ whole genome shotgun (WGS) entry which is preliminary data.</text>
</comment>
<evidence type="ECO:0000313" key="2">
    <source>
        <dbReference type="EMBL" id="MFC0206444.1"/>
    </source>
</evidence>
<gene>
    <name evidence="2" type="ORF">ACFFJC_19435</name>
</gene>
<dbReference type="InterPro" id="IPR006430">
    <property type="entry name" value="Phage_portal_PBSX"/>
</dbReference>
<dbReference type="NCBIfam" id="TIGR01540">
    <property type="entry name" value="portal_PBSX"/>
    <property type="match status" value="1"/>
</dbReference>
<dbReference type="InterPro" id="IPR006944">
    <property type="entry name" value="Phage/GTA_portal"/>
</dbReference>
<dbReference type="RefSeq" id="WP_379489064.1">
    <property type="nucleotide sequence ID" value="NZ_JBHLWK010000027.1"/>
</dbReference>
<proteinExistence type="inferred from homology"/>
<dbReference type="EMBL" id="JBHLWK010000027">
    <property type="protein sequence ID" value="MFC0206444.1"/>
    <property type="molecule type" value="Genomic_DNA"/>
</dbReference>
<name>A0ABV6D1D1_9SPHN</name>
<dbReference type="PIRSF" id="PIRSF018494">
    <property type="entry name" value="PBSX_VPQ"/>
    <property type="match status" value="1"/>
</dbReference>
<keyword evidence="3" id="KW-1185">Reference proteome</keyword>
<protein>
    <submittedName>
        <fullName evidence="2">Phage portal protein</fullName>
    </submittedName>
</protein>
<accession>A0ABV6D1D1</accession>
<comment type="similarity">
    <text evidence="1">Belongs to the phage portal family. PBSX subfamily.</text>
</comment>
<evidence type="ECO:0000313" key="3">
    <source>
        <dbReference type="Proteomes" id="UP001589798"/>
    </source>
</evidence>
<reference evidence="2 3" key="1">
    <citation type="submission" date="2024-09" db="EMBL/GenBank/DDBJ databases">
        <authorList>
            <person name="Sun Q."/>
            <person name="Mori K."/>
        </authorList>
    </citation>
    <scope>NUCLEOTIDE SEQUENCE [LARGE SCALE GENOMIC DNA]</scope>
    <source>
        <strain evidence="2 3">CCM 7706</strain>
    </source>
</reference>
<dbReference type="Pfam" id="PF04860">
    <property type="entry name" value="Phage_portal"/>
    <property type="match status" value="1"/>
</dbReference>
<sequence>MSKPNRSRGRAGRMSRQESAVAAGGAIVVANDNRRKSIEAFTFGDPEPVNSRATMLDMLECWHNQRWYEPPISLDGLSRSFRASPHHSSAIILKRNMLAASLDPASLISRRDFAAMVQDYLVLGNAYVQEVRSRLGDLMRLDHVLAKYTRRGLGGGSFWWVPGHRSEVEFEAGTVHQIMAPDINQEIYGLPEYLSALQSALLNENATLFRRRYYENGSHAGYILYATGQFDDGDVDAMRDALKRSKGPGNFRNLFVHAADGKENGIKILPIAEVGAKDEFLGIKNTTRDDVLAAHRVPPQLLGIVPANAGGFGDVTKATDAFFELEIEPLQSVFLEINDLLGREAVRFRVRSLAGG</sequence>
<dbReference type="InterPro" id="IPR030935">
    <property type="entry name" value="PBSX_Proteobac"/>
</dbReference>
<organism evidence="2 3">
    <name type="scientific">Novosphingobium soli</name>
    <dbReference type="NCBI Taxonomy" id="574956"/>
    <lineage>
        <taxon>Bacteria</taxon>
        <taxon>Pseudomonadati</taxon>
        <taxon>Pseudomonadota</taxon>
        <taxon>Alphaproteobacteria</taxon>
        <taxon>Sphingomonadales</taxon>
        <taxon>Sphingomonadaceae</taxon>
        <taxon>Novosphingobium</taxon>
    </lineage>
</organism>
<dbReference type="Proteomes" id="UP001589798">
    <property type="component" value="Unassembled WGS sequence"/>
</dbReference>
<evidence type="ECO:0000256" key="1">
    <source>
        <dbReference type="ARBA" id="ARBA00006799"/>
    </source>
</evidence>